<evidence type="ECO:0000313" key="4">
    <source>
        <dbReference type="EMBL" id="GAQ39919.1"/>
    </source>
</evidence>
<dbReference type="SUPFAM" id="SSF48403">
    <property type="entry name" value="Ankyrin repeat"/>
    <property type="match status" value="2"/>
</dbReference>
<reference evidence="5" key="1">
    <citation type="journal article" date="2016" name="Genome Announc.">
        <title>Draft genome sequence of Aspergillus niger strain An76.</title>
        <authorList>
            <person name="Gong W."/>
            <person name="Cheng Z."/>
            <person name="Zhang H."/>
            <person name="Liu L."/>
            <person name="Gao P."/>
            <person name="Wang L."/>
        </authorList>
    </citation>
    <scope>NUCLEOTIDE SEQUENCE [LARGE SCALE GENOMIC DNA]</scope>
    <source>
        <strain evidence="5">An76</strain>
    </source>
</reference>
<gene>
    <name evidence="4" type="ORF">ABL_03391</name>
</gene>
<dbReference type="PROSITE" id="PS50088">
    <property type="entry name" value="ANK_REPEAT"/>
    <property type="match status" value="3"/>
</dbReference>
<evidence type="ECO:0000313" key="5">
    <source>
        <dbReference type="Proteomes" id="UP000068243"/>
    </source>
</evidence>
<evidence type="ECO:0000256" key="2">
    <source>
        <dbReference type="ARBA" id="ARBA00023043"/>
    </source>
</evidence>
<feature type="repeat" description="ANK" evidence="3">
    <location>
        <begin position="336"/>
        <end position="368"/>
    </location>
</feature>
<evidence type="ECO:0000256" key="1">
    <source>
        <dbReference type="ARBA" id="ARBA00022737"/>
    </source>
</evidence>
<dbReference type="SMART" id="SM00248">
    <property type="entry name" value="ANK"/>
    <property type="match status" value="10"/>
</dbReference>
<name>A0A100IEU7_ASPNG</name>
<dbReference type="EMBL" id="BCMY01000004">
    <property type="protein sequence ID" value="GAQ39919.1"/>
    <property type="molecule type" value="Genomic_DNA"/>
</dbReference>
<accession>A0A100IEU7</accession>
<dbReference type="VEuPathDB" id="FungiDB:An07g00880"/>
<dbReference type="OMA" id="FMAAAFW"/>
<evidence type="ECO:0000256" key="3">
    <source>
        <dbReference type="PROSITE-ProRule" id="PRU00023"/>
    </source>
</evidence>
<organism evidence="4 5">
    <name type="scientific">Aspergillus niger</name>
    <dbReference type="NCBI Taxonomy" id="5061"/>
    <lineage>
        <taxon>Eukaryota</taxon>
        <taxon>Fungi</taxon>
        <taxon>Dikarya</taxon>
        <taxon>Ascomycota</taxon>
        <taxon>Pezizomycotina</taxon>
        <taxon>Eurotiomycetes</taxon>
        <taxon>Eurotiomycetidae</taxon>
        <taxon>Eurotiales</taxon>
        <taxon>Aspergillaceae</taxon>
        <taxon>Aspergillus</taxon>
        <taxon>Aspergillus subgen. Circumdati</taxon>
    </lineage>
</organism>
<dbReference type="VEuPathDB" id="FungiDB:ATCC64974_43730"/>
<sequence length="588" mass="65065">MACYPRIPYPINSNVNSQLIGWTRVGNLTAVTAILDSLEAVDLPKSGETALHEAIKSNRPDFLRYLITRGFDVNQKGVEPYGEVCLTPLHLVAASNSAEMVDILLNAGADATLDDVSADGMRGVLGVMDSEPHTPFMAAAFWGSRAVVQRLIERLPSDAIGSREWPLAVAAAALYRHSKTLDVLLHNYPAPGVPQDILDRALADAAENEEYDPYHRIIPTLPEESWSRGIETFRLLLARGARPNAQPPVSIYASPWTEHKPIIHTTIDTSMGLDMVKMLVDHDVDLPDSSAGGGGGISLFARAVRNGDPDLIRYFYEREGAIIDMNEELPETNDTPGGSLLHAAAGGGRLATVQFLLDHGADPSMMNTKGWLPVHQACHGRHLDIIKLLWPLTCPADVADLANYRTKDGHIAFHLANCWLIDDEDQEVKAHSTRLLHFFVEKGTDLSSLDRYGKNMLHYTLPQNENMFPWFRTLMQAGAQLRPNAEGQTELHLILDNPDRNLVGPRFLLAQGADKDINAQDNKGRTPLYYYIETHYYRPGNQPATFKIRAVVLDLLMETGADPDIRADSGKSARDLLIEKGFPYDFNE</sequence>
<proteinExistence type="predicted"/>
<feature type="repeat" description="ANK" evidence="3">
    <location>
        <begin position="46"/>
        <end position="78"/>
    </location>
</feature>
<dbReference type="AlphaFoldDB" id="A0A100IEU7"/>
<comment type="caution">
    <text evidence="4">The sequence shown here is derived from an EMBL/GenBank/DDBJ whole genome shotgun (WGS) entry which is preliminary data.</text>
</comment>
<dbReference type="VEuPathDB" id="FungiDB:ASPNIDRAFT2_1164132"/>
<keyword evidence="2 3" id="KW-0040">ANK repeat</keyword>
<dbReference type="InterPro" id="IPR002110">
    <property type="entry name" value="Ankyrin_rpt"/>
</dbReference>
<dbReference type="InterPro" id="IPR036770">
    <property type="entry name" value="Ankyrin_rpt-contain_sf"/>
</dbReference>
<keyword evidence="1" id="KW-0677">Repeat</keyword>
<dbReference type="Gene3D" id="1.25.40.20">
    <property type="entry name" value="Ankyrin repeat-containing domain"/>
    <property type="match status" value="3"/>
</dbReference>
<feature type="repeat" description="ANK" evidence="3">
    <location>
        <begin position="87"/>
        <end position="116"/>
    </location>
</feature>
<dbReference type="Pfam" id="PF13606">
    <property type="entry name" value="Ank_3"/>
    <property type="match status" value="1"/>
</dbReference>
<dbReference type="PANTHER" id="PTHR24198">
    <property type="entry name" value="ANKYRIN REPEAT AND PROTEIN KINASE DOMAIN-CONTAINING PROTEIN"/>
    <property type="match status" value="1"/>
</dbReference>
<dbReference type="Pfam" id="PF00023">
    <property type="entry name" value="Ank"/>
    <property type="match status" value="1"/>
</dbReference>
<dbReference type="PROSITE" id="PS50297">
    <property type="entry name" value="ANK_REP_REGION"/>
    <property type="match status" value="3"/>
</dbReference>
<protein>
    <submittedName>
        <fullName evidence="4">Uncharacterized protein</fullName>
    </submittedName>
</protein>
<dbReference type="PANTHER" id="PTHR24198:SF165">
    <property type="entry name" value="ANKYRIN REPEAT-CONTAINING PROTEIN-RELATED"/>
    <property type="match status" value="1"/>
</dbReference>
<dbReference type="Pfam" id="PF12796">
    <property type="entry name" value="Ank_2"/>
    <property type="match status" value="1"/>
</dbReference>
<dbReference type="Proteomes" id="UP000068243">
    <property type="component" value="Unassembled WGS sequence"/>
</dbReference>
<dbReference type="OrthoDB" id="4772757at2759"/>
<dbReference type="VEuPathDB" id="FungiDB:M747DRAFT_289131"/>